<comment type="similarity">
    <text evidence="2">Belongs to the bacterial solute-binding protein 8 family.</text>
</comment>
<dbReference type="OrthoDB" id="6160519at2"/>
<dbReference type="AlphaFoldDB" id="A0A2A2ESI9"/>
<accession>A0A2A2ESI9</accession>
<evidence type="ECO:0000256" key="1">
    <source>
        <dbReference type="ARBA" id="ARBA00004196"/>
    </source>
</evidence>
<dbReference type="InterPro" id="IPR002491">
    <property type="entry name" value="ABC_transptr_periplasmic_BD"/>
</dbReference>
<reference evidence="7 8" key="1">
    <citation type="submission" date="2017-08" db="EMBL/GenBank/DDBJ databases">
        <title>Halomonas alkalisoli sp. nov., isolated from saline alkaline soil.</title>
        <authorList>
            <person name="Wang D."/>
            <person name="Zhang G."/>
        </authorList>
    </citation>
    <scope>NUCLEOTIDE SEQUENCE [LARGE SCALE GENOMIC DNA]</scope>
    <source>
        <strain evidence="7 8">WRN001</strain>
    </source>
</reference>
<keyword evidence="5" id="KW-0732">Signal</keyword>
<keyword evidence="8" id="KW-1185">Reference proteome</keyword>
<dbReference type="PROSITE" id="PS50983">
    <property type="entry name" value="FE_B12_PBP"/>
    <property type="match status" value="1"/>
</dbReference>
<evidence type="ECO:0000259" key="6">
    <source>
        <dbReference type="PROSITE" id="PS50983"/>
    </source>
</evidence>
<evidence type="ECO:0000256" key="4">
    <source>
        <dbReference type="ARBA" id="ARBA00022496"/>
    </source>
</evidence>
<dbReference type="GO" id="GO:1901678">
    <property type="term" value="P:iron coordination entity transport"/>
    <property type="evidence" value="ECO:0007669"/>
    <property type="project" value="UniProtKB-ARBA"/>
</dbReference>
<gene>
    <name evidence="7" type="ORF">CK498_19400</name>
</gene>
<feature type="domain" description="Fe/B12 periplasmic-binding" evidence="6">
    <location>
        <begin position="53"/>
        <end position="315"/>
    </location>
</feature>
<proteinExistence type="inferred from homology"/>
<dbReference type="PANTHER" id="PTHR30532:SF1">
    <property type="entry name" value="IRON(3+)-HYDROXAMATE-BINDING PROTEIN FHUD"/>
    <property type="match status" value="1"/>
</dbReference>
<keyword evidence="4" id="KW-0410">Iron transport</keyword>
<name>A0A2A2ESI9_9GAMM</name>
<dbReference type="SUPFAM" id="SSF53807">
    <property type="entry name" value="Helical backbone' metal receptor"/>
    <property type="match status" value="1"/>
</dbReference>
<dbReference type="Proteomes" id="UP000217771">
    <property type="component" value="Unassembled WGS sequence"/>
</dbReference>
<keyword evidence="4" id="KW-0408">Iron</keyword>
<dbReference type="GO" id="GO:0030288">
    <property type="term" value="C:outer membrane-bounded periplasmic space"/>
    <property type="evidence" value="ECO:0007669"/>
    <property type="project" value="TreeGrafter"/>
</dbReference>
<comment type="caution">
    <text evidence="7">The sequence shown here is derived from an EMBL/GenBank/DDBJ whole genome shotgun (WGS) entry which is preliminary data.</text>
</comment>
<dbReference type="Pfam" id="PF01497">
    <property type="entry name" value="Peripla_BP_2"/>
    <property type="match status" value="1"/>
</dbReference>
<dbReference type="PANTHER" id="PTHR30532">
    <property type="entry name" value="IRON III DICITRATE-BINDING PERIPLASMIC PROTEIN"/>
    <property type="match status" value="1"/>
</dbReference>
<keyword evidence="3" id="KW-0813">Transport</keyword>
<dbReference type="PRINTS" id="PR01715">
    <property type="entry name" value="FERRIBNDNGPP"/>
</dbReference>
<evidence type="ECO:0000256" key="3">
    <source>
        <dbReference type="ARBA" id="ARBA00022448"/>
    </source>
</evidence>
<evidence type="ECO:0000313" key="8">
    <source>
        <dbReference type="Proteomes" id="UP000217771"/>
    </source>
</evidence>
<evidence type="ECO:0000256" key="2">
    <source>
        <dbReference type="ARBA" id="ARBA00008814"/>
    </source>
</evidence>
<sequence>MLRMAVYCVLYLLGVVGEWGVLRVPLSKKALMIICVVLALYGCEDASAEKSPDVLAYSWSIVETLVALDLPPRGMTMKKSYETWGSIETLPEEVMEVGFPPNLELVSEISPSFIMIGSDGPALDGRLPEHYATYRTTLYNEDVDRWYEISEFSIDIAKMVGRLELGNEYVGFVENRIDKMKRRVADWEKPLLIIRALDDTHVRVYGKNSLPQAVADRLGLTNAWDGPTNGWGFSIVTAAELVGIEAQLIIVEGPRLSGEMQEKLAGHGIWQHVPSVKEGTVITIPPFWIFGALPSALRFAEALVEALEASSDPEEASTCSTL</sequence>
<keyword evidence="4" id="KW-0406">Ion transport</keyword>
<organism evidence="7 8">
    <name type="scientific">Halomonas salipaludis</name>
    <dbReference type="NCBI Taxonomy" id="2032625"/>
    <lineage>
        <taxon>Bacteria</taxon>
        <taxon>Pseudomonadati</taxon>
        <taxon>Pseudomonadota</taxon>
        <taxon>Gammaproteobacteria</taxon>
        <taxon>Oceanospirillales</taxon>
        <taxon>Halomonadaceae</taxon>
        <taxon>Halomonas</taxon>
    </lineage>
</organism>
<dbReference type="InterPro" id="IPR051313">
    <property type="entry name" value="Bact_iron-sidero_bind"/>
</dbReference>
<evidence type="ECO:0000313" key="7">
    <source>
        <dbReference type="EMBL" id="PAU75307.1"/>
    </source>
</evidence>
<protein>
    <recommendedName>
        <fullName evidence="6">Fe/B12 periplasmic-binding domain-containing protein</fullName>
    </recommendedName>
</protein>
<evidence type="ECO:0000256" key="5">
    <source>
        <dbReference type="ARBA" id="ARBA00022729"/>
    </source>
</evidence>
<dbReference type="EMBL" id="NSKB01000007">
    <property type="protein sequence ID" value="PAU75307.1"/>
    <property type="molecule type" value="Genomic_DNA"/>
</dbReference>
<dbReference type="Gene3D" id="3.40.50.1980">
    <property type="entry name" value="Nitrogenase molybdenum iron protein domain"/>
    <property type="match status" value="2"/>
</dbReference>
<comment type="subcellular location">
    <subcellularLocation>
        <location evidence="1">Cell envelope</location>
    </subcellularLocation>
</comment>